<dbReference type="Proteomes" id="UP001345963">
    <property type="component" value="Unassembled WGS sequence"/>
</dbReference>
<organism evidence="2 3">
    <name type="scientific">Ataeniobius toweri</name>
    <dbReference type="NCBI Taxonomy" id="208326"/>
    <lineage>
        <taxon>Eukaryota</taxon>
        <taxon>Metazoa</taxon>
        <taxon>Chordata</taxon>
        <taxon>Craniata</taxon>
        <taxon>Vertebrata</taxon>
        <taxon>Euteleostomi</taxon>
        <taxon>Actinopterygii</taxon>
        <taxon>Neopterygii</taxon>
        <taxon>Teleostei</taxon>
        <taxon>Neoteleostei</taxon>
        <taxon>Acanthomorphata</taxon>
        <taxon>Ovalentaria</taxon>
        <taxon>Atherinomorphae</taxon>
        <taxon>Cyprinodontiformes</taxon>
        <taxon>Goodeidae</taxon>
        <taxon>Ataeniobius</taxon>
    </lineage>
</organism>
<feature type="region of interest" description="Disordered" evidence="1">
    <location>
        <begin position="465"/>
        <end position="491"/>
    </location>
</feature>
<evidence type="ECO:0008006" key="4">
    <source>
        <dbReference type="Google" id="ProtNLM"/>
    </source>
</evidence>
<dbReference type="EMBL" id="JAHUTI010009994">
    <property type="protein sequence ID" value="MED6234861.1"/>
    <property type="molecule type" value="Genomic_DNA"/>
</dbReference>
<proteinExistence type="predicted"/>
<dbReference type="PANTHER" id="PTHR14917:SF4">
    <property type="entry name" value="SPERMATOGENESIS-ASSOCIATED 7"/>
    <property type="match status" value="1"/>
</dbReference>
<gene>
    <name evidence="2" type="ORF">ATANTOWER_005263</name>
</gene>
<feature type="region of interest" description="Disordered" evidence="1">
    <location>
        <begin position="556"/>
        <end position="586"/>
    </location>
</feature>
<reference evidence="2 3" key="1">
    <citation type="submission" date="2021-07" db="EMBL/GenBank/DDBJ databases">
        <authorList>
            <person name="Palmer J.M."/>
        </authorList>
    </citation>
    <scope>NUCLEOTIDE SEQUENCE [LARGE SCALE GENOMIC DNA]</scope>
    <source>
        <strain evidence="2 3">AT_MEX2019</strain>
        <tissue evidence="2">Muscle</tissue>
    </source>
</reference>
<comment type="caution">
    <text evidence="2">The sequence shown here is derived from an EMBL/GenBank/DDBJ whole genome shotgun (WGS) entry which is preliminary data.</text>
</comment>
<accession>A0ABU7A9R2</accession>
<dbReference type="InterPro" id="IPR029357">
    <property type="entry name" value="SPATA7"/>
</dbReference>
<keyword evidence="3" id="KW-1185">Reference proteome</keyword>
<dbReference type="Pfam" id="PF15244">
    <property type="entry name" value="HSD3"/>
    <property type="match status" value="1"/>
</dbReference>
<feature type="compositionally biased region" description="Basic and acidic residues" evidence="1">
    <location>
        <begin position="571"/>
        <end position="580"/>
    </location>
</feature>
<name>A0ABU7A9R2_9TELE</name>
<evidence type="ECO:0000313" key="2">
    <source>
        <dbReference type="EMBL" id="MED6234861.1"/>
    </source>
</evidence>
<feature type="compositionally biased region" description="Polar residues" evidence="1">
    <location>
        <begin position="14"/>
        <end position="27"/>
    </location>
</feature>
<evidence type="ECO:0000313" key="3">
    <source>
        <dbReference type="Proteomes" id="UP001345963"/>
    </source>
</evidence>
<dbReference type="PANTHER" id="PTHR14917">
    <property type="entry name" value="SPERMATOGENESIS-ASSOCIATED PROTEIN 7"/>
    <property type="match status" value="1"/>
</dbReference>
<sequence>MYLKKMGHAKLKTSMESRTGSVSSGLECSSGVRRQTLKVSPFCPHSSGKLTQSIINDHMVSHYKKIYSAKAAIDTSVPKSLLQSVKYNDQIRKQQQKKAVRPHSGFSSSHRNSRTSCFSAEYDESPYLCSRSSIVSTSRFTNSFNVKDIVYPSSSVNSRYTRPSSERRYRSPDAAFQRKQSACSLVASRDQSFYKTFQDPVKKTYSGDLLDKHSQHFTPEKPFTPKTLKSDKSSYLSKYRFYRAPPIKSSQDGSKSRLLGGETVCKSTNHKKYTEKLDKASQECSTEHDWSEDELTGTYLSPLRLQKQKIKRREHYFFGSSSRVSPEGGKSPIKSLISAEEEELLYLEFISAVTEDILSRGHISNRMLNRVMNQHIGMNLHQLEESKMRHLLEVLRNEFEEPSNISTSSEDPQKNGKVFLDSIFSHFESGTKPVKPKEEKNILTHSSLINHSDLSDCDNILQISTPSCSPVRTASSTKKREKDKKTKSYEEGVTTCSDDVTDTTITNQGDIHEIDMTAVNIQNENDEHMTMSNDGNQGDGPSKEVEDLANILSESLHVSSKTDSENVATADEAHTSQHDDVSDDDF</sequence>
<feature type="compositionally biased region" description="Polar residues" evidence="1">
    <location>
        <begin position="556"/>
        <end position="567"/>
    </location>
</feature>
<feature type="compositionally biased region" description="Basic residues" evidence="1">
    <location>
        <begin position="1"/>
        <end position="11"/>
    </location>
</feature>
<feature type="compositionally biased region" description="Polar residues" evidence="1">
    <location>
        <begin position="465"/>
        <end position="474"/>
    </location>
</feature>
<evidence type="ECO:0000256" key="1">
    <source>
        <dbReference type="SAM" id="MobiDB-lite"/>
    </source>
</evidence>
<feature type="compositionally biased region" description="Basic and acidic residues" evidence="1">
    <location>
        <begin position="478"/>
        <end position="490"/>
    </location>
</feature>
<feature type="region of interest" description="Disordered" evidence="1">
    <location>
        <begin position="1"/>
        <end position="27"/>
    </location>
</feature>
<protein>
    <recommendedName>
        <fullName evidence="4">Spermatogenesis associated 7</fullName>
    </recommendedName>
</protein>